<dbReference type="Pfam" id="PF21310">
    <property type="entry name" value="OCRL-like_ASH"/>
    <property type="match status" value="1"/>
</dbReference>
<dbReference type="Gene3D" id="3.60.10.10">
    <property type="entry name" value="Endonuclease/exonuclease/phosphatase"/>
    <property type="match status" value="1"/>
</dbReference>
<dbReference type="OrthoDB" id="7862313at2759"/>
<comment type="subcellular location">
    <subcellularLocation>
        <location evidence="2">Cytoplasmic vesicle</location>
        <location evidence="2">Phagosome membrane</location>
    </subcellularLocation>
    <subcellularLocation>
        <location evidence="1">Early endosome membrane</location>
    </subcellularLocation>
</comment>
<dbReference type="InterPro" id="IPR031896">
    <property type="entry name" value="INPP5B_PH_dom"/>
</dbReference>
<feature type="domain" description="Rho-GAP" evidence="6">
    <location>
        <begin position="670"/>
        <end position="833"/>
    </location>
</feature>
<dbReference type="InterPro" id="IPR008936">
    <property type="entry name" value="Rho_GTPase_activation_prot"/>
</dbReference>
<dbReference type="InterPro" id="IPR000300">
    <property type="entry name" value="IPPc"/>
</dbReference>
<keyword evidence="4" id="KW-0968">Cytoplasmic vesicle</keyword>
<feature type="non-terminal residue" evidence="7">
    <location>
        <position position="833"/>
    </location>
</feature>
<dbReference type="GO" id="GO:0007165">
    <property type="term" value="P:signal transduction"/>
    <property type="evidence" value="ECO:0007669"/>
    <property type="project" value="InterPro"/>
</dbReference>
<dbReference type="PANTHER" id="PTHR11200:SF300">
    <property type="entry name" value="TYPE II INOSITOL 1,4,5-TRISPHOSPHATE 5-PHOSPHATASE"/>
    <property type="match status" value="1"/>
</dbReference>
<dbReference type="InterPro" id="IPR048869">
    <property type="entry name" value="OCRL-1_2_ASH"/>
</dbReference>
<dbReference type="GO" id="GO:0046856">
    <property type="term" value="P:phosphatidylinositol dephosphorylation"/>
    <property type="evidence" value="ECO:0007669"/>
    <property type="project" value="InterPro"/>
</dbReference>
<dbReference type="InterPro" id="IPR046985">
    <property type="entry name" value="IP5"/>
</dbReference>
<dbReference type="GO" id="GO:0030670">
    <property type="term" value="C:phagocytic vesicle membrane"/>
    <property type="evidence" value="ECO:0007669"/>
    <property type="project" value="UniProtKB-SubCell"/>
</dbReference>
<evidence type="ECO:0000259" key="6">
    <source>
        <dbReference type="SMART" id="SM00324"/>
    </source>
</evidence>
<dbReference type="SUPFAM" id="SSF56219">
    <property type="entry name" value="DNase I-like"/>
    <property type="match status" value="1"/>
</dbReference>
<dbReference type="Gene3D" id="1.10.555.10">
    <property type="entry name" value="Rho GTPase activation protein"/>
    <property type="match status" value="1"/>
</dbReference>
<organism evidence="7">
    <name type="scientific">Drosophila busckii</name>
    <name type="common">Fruit fly</name>
    <dbReference type="NCBI Taxonomy" id="30019"/>
    <lineage>
        <taxon>Eukaryota</taxon>
        <taxon>Metazoa</taxon>
        <taxon>Ecdysozoa</taxon>
        <taxon>Arthropoda</taxon>
        <taxon>Hexapoda</taxon>
        <taxon>Insecta</taxon>
        <taxon>Pterygota</taxon>
        <taxon>Neoptera</taxon>
        <taxon>Endopterygota</taxon>
        <taxon>Diptera</taxon>
        <taxon>Brachycera</taxon>
        <taxon>Muscomorpha</taxon>
        <taxon>Ephydroidea</taxon>
        <taxon>Drosophilidae</taxon>
        <taxon>Drosophila</taxon>
    </lineage>
</organism>
<dbReference type="SMR" id="A0A0M4EZW6"/>
<feature type="non-terminal residue" evidence="7">
    <location>
        <position position="1"/>
    </location>
</feature>
<dbReference type="SMART" id="SM00324">
    <property type="entry name" value="RhoGAP"/>
    <property type="match status" value="1"/>
</dbReference>
<evidence type="ECO:0000313" key="7">
    <source>
        <dbReference type="EMBL" id="ALC49830.1"/>
    </source>
</evidence>
<accession>A0A0M4EZW6</accession>
<dbReference type="STRING" id="30019.A0A0M4EZW6"/>
<dbReference type="OMA" id="WLGCSER"/>
<dbReference type="InterPro" id="IPR036691">
    <property type="entry name" value="Endo/exonu/phosph_ase_sf"/>
</dbReference>
<dbReference type="InterPro" id="IPR000198">
    <property type="entry name" value="RhoGAP_dom"/>
</dbReference>
<evidence type="ECO:0000256" key="4">
    <source>
        <dbReference type="ARBA" id="ARBA00023329"/>
    </source>
</evidence>
<dbReference type="Pfam" id="PF22669">
    <property type="entry name" value="Exo_endo_phos2"/>
    <property type="match status" value="1"/>
</dbReference>
<reference evidence="7" key="1">
    <citation type="submission" date="2015-08" db="EMBL/GenBank/DDBJ databases">
        <title>Ancestral chromatin configuration constrains chromatin evolution on differentiating sex chromosomes in Drosophila.</title>
        <authorList>
            <person name="Zhou Q."/>
            <person name="Bachtrog D."/>
        </authorList>
    </citation>
    <scope>NUCLEOTIDE SEQUENCE [LARGE SCALE GENOMIC DNA]</scope>
    <source>
        <tissue evidence="7">Whole larvae</tissue>
    </source>
</reference>
<dbReference type="Pfam" id="PF16776">
    <property type="entry name" value="INPP5B_PH"/>
    <property type="match status" value="1"/>
</dbReference>
<name>A0A0M4EZW6_DROBS</name>
<keyword evidence="3" id="KW-0967">Endosome</keyword>
<evidence type="ECO:0000256" key="3">
    <source>
        <dbReference type="ARBA" id="ARBA00022753"/>
    </source>
</evidence>
<dbReference type="InterPro" id="IPR013783">
    <property type="entry name" value="Ig-like_fold"/>
</dbReference>
<proteinExistence type="predicted"/>
<dbReference type="GO" id="GO:0031901">
    <property type="term" value="C:early endosome membrane"/>
    <property type="evidence" value="ECO:0007669"/>
    <property type="project" value="UniProtKB-SubCell"/>
</dbReference>
<dbReference type="SUPFAM" id="SSF48350">
    <property type="entry name" value="GTPase activation domain, GAP"/>
    <property type="match status" value="1"/>
</dbReference>
<dbReference type="PANTHER" id="PTHR11200">
    <property type="entry name" value="INOSITOL 5-PHOSPHATASE"/>
    <property type="match status" value="1"/>
</dbReference>
<dbReference type="Gene3D" id="2.30.29.110">
    <property type="match status" value="1"/>
</dbReference>
<protein>
    <submittedName>
        <fullName evidence="7">Ocrl</fullName>
    </submittedName>
</protein>
<evidence type="ECO:0000259" key="5">
    <source>
        <dbReference type="SMART" id="SM00128"/>
    </source>
</evidence>
<evidence type="ECO:0000256" key="2">
    <source>
        <dbReference type="ARBA" id="ARBA00004580"/>
    </source>
</evidence>
<evidence type="ECO:0000256" key="1">
    <source>
        <dbReference type="ARBA" id="ARBA00004146"/>
    </source>
</evidence>
<gene>
    <name evidence="7" type="ORF">Dbus_chrXg1686</name>
</gene>
<sequence length="833" mass="96065">NLPNGAGSSTAAATAPRKTTMEIVQQRFKADETVHIIFEAYQINKQEHVEGLLALVSSASGGTYAIVSFSFLRTPLTTSNELKINKVFSINKSFQIKKGKSTDAKGSISALQFDLSTDGDTPSKYFYHPMKTDPDAADFEDFYANVVSCKTSMWEGELIPETILNFKWLDDYREIGEVKQELKKRESQYIVYKDIIIYCATWNVNNKPCQQGGARALERWLARSQVVPDIYAIGLQEVDTTANALFKGAQTQEYVSMWIRTMLDSVHDGVQYEALQTARLDGIMLTVFVRKSLHPHILRCRANTVPRGVFFNTMGNKGGVGVSLQLGSEANFCFINSHLAAHMKLVDERNEDYKAIANNMHFDDGRTIKDHDHIFWLGDLNYRINEPYGRASLEMRLQNDQLRQEMSMDKCFSGYTEGEIRFEPTYKYDVGTDEYDSSDKQRAPAYCDRILWKGVRIEQLAYNSVMDIRHSDHKPVYAIFKVSAKTRDELKFKRVQEEVLKAVDKRENDNQPQITAETTVIDFGLVKFNEPAIYDFNVYNNCLQQVNFAFKVKDPPVNDICERWLHVDPRFDSLMIDSARRIRIKMLADANCISGLLHKIATTRSRCDFDILILDVESGRDIFITVTGEYQPSCFGLTMETMCRTDRPMAEYNQEELKNLMNDQSPTYRVTMPREFFLLIDYLHKQDRHMDGIFQARDPKEPLSCHFNAVRDWLDTWSESEFPGTPQTASEALMLLLELPEEALLEPFVENLLHCHSKNAAQVYIDMLSPPRRNVFMHLCMFLREGIERQFYELHHVAALFGRILLRNVKFSVRLDYQTRCTEFMRYFIDVEV</sequence>
<dbReference type="EMBL" id="CP012528">
    <property type="protein sequence ID" value="ALC49830.1"/>
    <property type="molecule type" value="Genomic_DNA"/>
</dbReference>
<feature type="domain" description="Inositol polyphosphate-related phosphatase" evidence="5">
    <location>
        <begin position="193"/>
        <end position="488"/>
    </location>
</feature>
<dbReference type="GO" id="GO:0004439">
    <property type="term" value="F:phosphatidylinositol-4,5-bisphosphate 5-phosphatase activity"/>
    <property type="evidence" value="ECO:0007669"/>
    <property type="project" value="TreeGrafter"/>
</dbReference>
<dbReference type="AlphaFoldDB" id="A0A0M4EZW6"/>
<dbReference type="SMART" id="SM00128">
    <property type="entry name" value="IPPc"/>
    <property type="match status" value="1"/>
</dbReference>
<dbReference type="Gene3D" id="2.60.40.10">
    <property type="entry name" value="Immunoglobulins"/>
    <property type="match status" value="1"/>
</dbReference>